<dbReference type="GO" id="GO:0022857">
    <property type="term" value="F:transmembrane transporter activity"/>
    <property type="evidence" value="ECO:0007669"/>
    <property type="project" value="InterPro"/>
</dbReference>
<name>A0AAJ8MTH2_9TREE</name>
<gene>
    <name evidence="7" type="ORF">CI109_101372</name>
</gene>
<keyword evidence="5 6" id="KW-0472">Membrane</keyword>
<sequence>MNIPRNCRSVQGFRYATITLSLSVVVFGVLRLAGRSLHAALFSPLIYFDTVLENSRVDSDKSNSCFIKLRLLPHDPLGPSPSSPLIPTDSTSFELADTMAAARLDDKANADGTDAINVVNTMVHLADMNDENDREPTEQEKLTLRCVSGPMSSVALLVCFVEFAERASYYGASGVFSNFIMRPLPEGGNGAGAVAKGAAGLEQNAGALNMGQSTATAITTAFSFLAFTIPLFTGWLSDSRWGRYKTVMYGVVIGAVSHALLIIPAIPKVIEQEKAARVIFIISLFVLAFATGFIKPSLNPLLCDQNPVKRQTVRRLKSGELVIVDPTVTIQGYQIIFYQCIQFGSVFALSTSYAARNVGYWLAFLLPGIMYVIMCVLLRLVKNKLVRVPPKRGVVGEIFAVFKKVLGSGGLKHLFSRKQDVVEEFWNKAKPSVMAARGESLENVNWDDEFVDEARVAVNCCKVFAFTIVYAFIDGGLGTPQNAMAGVMRKDGLPNDLLANFTPISIIVFAPIFNYVLFPALRRWRIPTGGCYRMMGGFMLGAIAMAVGAILQWRIYKTSDCGYAASTCKTSTEISLWWQLPMYALPGIGELLVITTAYEIAYTRAPARMKGLVYAIVLFSFAFASAIVLIISPWLVDPNMIWPFVAGSAACVLCAVCLGIWFRSLNDPMPHFQDPTRMGIQDEKEDDEFIKA</sequence>
<keyword evidence="4 6" id="KW-1133">Transmembrane helix</keyword>
<dbReference type="KEGG" id="ksn:43590366"/>
<feature type="transmembrane region" description="Helical" evidence="6">
    <location>
        <begin position="247"/>
        <end position="266"/>
    </location>
</feature>
<feature type="transmembrane region" description="Helical" evidence="6">
    <location>
        <begin position="12"/>
        <end position="33"/>
    </location>
</feature>
<evidence type="ECO:0000256" key="5">
    <source>
        <dbReference type="ARBA" id="ARBA00023136"/>
    </source>
</evidence>
<evidence type="ECO:0008006" key="9">
    <source>
        <dbReference type="Google" id="ProtNLM"/>
    </source>
</evidence>
<keyword evidence="8" id="KW-1185">Reference proteome</keyword>
<feature type="transmembrane region" description="Helical" evidence="6">
    <location>
        <begin position="497"/>
        <end position="517"/>
    </location>
</feature>
<feature type="transmembrane region" description="Helical" evidence="6">
    <location>
        <begin position="215"/>
        <end position="235"/>
    </location>
</feature>
<evidence type="ECO:0000256" key="6">
    <source>
        <dbReference type="SAM" id="Phobius"/>
    </source>
</evidence>
<evidence type="ECO:0000256" key="2">
    <source>
        <dbReference type="ARBA" id="ARBA00005982"/>
    </source>
</evidence>
<feature type="transmembrane region" description="Helical" evidence="6">
    <location>
        <begin position="456"/>
        <end position="477"/>
    </location>
</feature>
<reference evidence="7" key="1">
    <citation type="submission" date="2017-08" db="EMBL/GenBank/DDBJ databases">
        <authorList>
            <person name="Cuomo C."/>
            <person name="Billmyre B."/>
            <person name="Heitman J."/>
        </authorList>
    </citation>
    <scope>NUCLEOTIDE SEQUENCE</scope>
    <source>
        <strain evidence="7">CBS 12478</strain>
    </source>
</reference>
<dbReference type="InterPro" id="IPR000109">
    <property type="entry name" value="POT_fam"/>
</dbReference>
<dbReference type="AlphaFoldDB" id="A0AAJ8MTH2"/>
<comment type="similarity">
    <text evidence="2">Belongs to the major facilitator superfamily. Proton-dependent oligopeptide transporter (POT/PTR) (TC 2.A.17) family.</text>
</comment>
<dbReference type="PANTHER" id="PTHR11654">
    <property type="entry name" value="OLIGOPEPTIDE TRANSPORTER-RELATED"/>
    <property type="match status" value="1"/>
</dbReference>
<reference evidence="7" key="2">
    <citation type="submission" date="2024-01" db="EMBL/GenBank/DDBJ databases">
        <title>Comparative genomics of Cryptococcus and Kwoniella reveals pathogenesis evolution and contrasting modes of karyotype evolution via chromosome fusion or intercentromeric recombination.</title>
        <authorList>
            <person name="Coelho M.A."/>
            <person name="David-Palma M."/>
            <person name="Shea T."/>
            <person name="Bowers K."/>
            <person name="McGinley-Smith S."/>
            <person name="Mohammad A.W."/>
            <person name="Gnirke A."/>
            <person name="Yurkov A.M."/>
            <person name="Nowrousian M."/>
            <person name="Sun S."/>
            <person name="Cuomo C.A."/>
            <person name="Heitman J."/>
        </authorList>
    </citation>
    <scope>NUCLEOTIDE SEQUENCE</scope>
    <source>
        <strain evidence="7">CBS 12478</strain>
    </source>
</reference>
<feature type="transmembrane region" description="Helical" evidence="6">
    <location>
        <begin position="538"/>
        <end position="556"/>
    </location>
</feature>
<feature type="transmembrane region" description="Helical" evidence="6">
    <location>
        <begin position="641"/>
        <end position="662"/>
    </location>
</feature>
<feature type="transmembrane region" description="Helical" evidence="6">
    <location>
        <begin position="358"/>
        <end position="381"/>
    </location>
</feature>
<evidence type="ECO:0000256" key="4">
    <source>
        <dbReference type="ARBA" id="ARBA00022989"/>
    </source>
</evidence>
<dbReference type="InterPro" id="IPR036259">
    <property type="entry name" value="MFS_trans_sf"/>
</dbReference>
<organism evidence="7 8">
    <name type="scientific">Kwoniella shandongensis</name>
    <dbReference type="NCBI Taxonomy" id="1734106"/>
    <lineage>
        <taxon>Eukaryota</taxon>
        <taxon>Fungi</taxon>
        <taxon>Dikarya</taxon>
        <taxon>Basidiomycota</taxon>
        <taxon>Agaricomycotina</taxon>
        <taxon>Tremellomycetes</taxon>
        <taxon>Tremellales</taxon>
        <taxon>Cryptococcaceae</taxon>
        <taxon>Kwoniella</taxon>
    </lineage>
</organism>
<feature type="transmembrane region" description="Helical" evidence="6">
    <location>
        <begin position="278"/>
        <end position="294"/>
    </location>
</feature>
<protein>
    <recommendedName>
        <fullName evidence="9">POT family proton-dependent oligopeptide transporter</fullName>
    </recommendedName>
</protein>
<feature type="transmembrane region" description="Helical" evidence="6">
    <location>
        <begin position="612"/>
        <end position="635"/>
    </location>
</feature>
<dbReference type="Proteomes" id="UP000322225">
    <property type="component" value="Chromosome 3"/>
</dbReference>
<evidence type="ECO:0000313" key="7">
    <source>
        <dbReference type="EMBL" id="WWD16940.1"/>
    </source>
</evidence>
<dbReference type="GeneID" id="43590366"/>
<evidence type="ECO:0000313" key="8">
    <source>
        <dbReference type="Proteomes" id="UP000322225"/>
    </source>
</evidence>
<evidence type="ECO:0000256" key="3">
    <source>
        <dbReference type="ARBA" id="ARBA00022692"/>
    </source>
</evidence>
<dbReference type="SUPFAM" id="SSF103473">
    <property type="entry name" value="MFS general substrate transporter"/>
    <property type="match status" value="1"/>
</dbReference>
<dbReference type="Pfam" id="PF00854">
    <property type="entry name" value="PTR2"/>
    <property type="match status" value="1"/>
</dbReference>
<evidence type="ECO:0000256" key="1">
    <source>
        <dbReference type="ARBA" id="ARBA00004141"/>
    </source>
</evidence>
<dbReference type="Gene3D" id="1.20.1250.20">
    <property type="entry name" value="MFS general substrate transporter like domains"/>
    <property type="match status" value="1"/>
</dbReference>
<accession>A0AAJ8MTH2</accession>
<keyword evidence="3 6" id="KW-0812">Transmembrane</keyword>
<proteinExistence type="inferred from homology"/>
<feature type="transmembrane region" description="Helical" evidence="6">
    <location>
        <begin position="576"/>
        <end position="600"/>
    </location>
</feature>
<dbReference type="RefSeq" id="XP_031859426.2">
    <property type="nucleotide sequence ID" value="XM_032006213.2"/>
</dbReference>
<comment type="subcellular location">
    <subcellularLocation>
        <location evidence="1">Membrane</location>
        <topology evidence="1">Multi-pass membrane protein</topology>
    </subcellularLocation>
</comment>
<dbReference type="EMBL" id="CP144053">
    <property type="protein sequence ID" value="WWD16940.1"/>
    <property type="molecule type" value="Genomic_DNA"/>
</dbReference>
<dbReference type="GO" id="GO:0016020">
    <property type="term" value="C:membrane"/>
    <property type="evidence" value="ECO:0007669"/>
    <property type="project" value="UniProtKB-SubCell"/>
</dbReference>